<evidence type="ECO:0000313" key="5">
    <source>
        <dbReference type="Proteomes" id="UP001324427"/>
    </source>
</evidence>
<keyword evidence="2" id="KW-1133">Transmembrane helix</keyword>
<dbReference type="PANTHER" id="PTHR38794">
    <property type="entry name" value="INTEGRAL MEMBRANE PROTEIN"/>
    <property type="match status" value="1"/>
</dbReference>
<dbReference type="AlphaFoldDB" id="A0AAV9JN29"/>
<keyword evidence="2" id="KW-0812">Transmembrane</keyword>
<reference evidence="4 5" key="1">
    <citation type="submission" date="2021-11" db="EMBL/GenBank/DDBJ databases">
        <title>Black yeast isolated from Biological Soil Crust.</title>
        <authorList>
            <person name="Kurbessoian T."/>
        </authorList>
    </citation>
    <scope>NUCLEOTIDE SEQUENCE [LARGE SCALE GENOMIC DNA]</scope>
    <source>
        <strain evidence="4 5">CCFEE 5522</strain>
    </source>
</reference>
<feature type="compositionally biased region" description="Basic and acidic residues" evidence="1">
    <location>
        <begin position="192"/>
        <end position="218"/>
    </location>
</feature>
<dbReference type="InterPro" id="IPR049326">
    <property type="entry name" value="Rhodopsin_dom_fungi"/>
</dbReference>
<feature type="compositionally biased region" description="Basic and acidic residues" evidence="1">
    <location>
        <begin position="170"/>
        <end position="179"/>
    </location>
</feature>
<evidence type="ECO:0000256" key="1">
    <source>
        <dbReference type="SAM" id="MobiDB-lite"/>
    </source>
</evidence>
<feature type="domain" description="Rhodopsin" evidence="3">
    <location>
        <begin position="1"/>
        <end position="136"/>
    </location>
</feature>
<protein>
    <recommendedName>
        <fullName evidence="3">Rhodopsin domain-containing protein</fullName>
    </recommendedName>
</protein>
<keyword evidence="5" id="KW-1185">Reference proteome</keyword>
<gene>
    <name evidence="4" type="ORF">LTR36_002032</name>
</gene>
<feature type="transmembrane region" description="Helical" evidence="2">
    <location>
        <begin position="72"/>
        <end position="92"/>
    </location>
</feature>
<proteinExistence type="predicted"/>
<dbReference type="EMBL" id="JAVFHQ010000015">
    <property type="protein sequence ID" value="KAK4546355.1"/>
    <property type="molecule type" value="Genomic_DNA"/>
</dbReference>
<organism evidence="4 5">
    <name type="scientific">Oleoguttula mirabilis</name>
    <dbReference type="NCBI Taxonomy" id="1507867"/>
    <lineage>
        <taxon>Eukaryota</taxon>
        <taxon>Fungi</taxon>
        <taxon>Dikarya</taxon>
        <taxon>Ascomycota</taxon>
        <taxon>Pezizomycotina</taxon>
        <taxon>Dothideomycetes</taxon>
        <taxon>Dothideomycetidae</taxon>
        <taxon>Mycosphaerellales</taxon>
        <taxon>Teratosphaeriaceae</taxon>
        <taxon>Oleoguttula</taxon>
    </lineage>
</organism>
<dbReference type="Proteomes" id="UP001324427">
    <property type="component" value="Unassembled WGS sequence"/>
</dbReference>
<evidence type="ECO:0000259" key="3">
    <source>
        <dbReference type="Pfam" id="PF20684"/>
    </source>
</evidence>
<keyword evidence="2" id="KW-0472">Membrane</keyword>
<name>A0AAV9JN29_9PEZI</name>
<comment type="caution">
    <text evidence="4">The sequence shown here is derived from an EMBL/GenBank/DDBJ whole genome shotgun (WGS) entry which is preliminary data.</text>
</comment>
<sequence length="303" mass="32734">MTFTAAWAVASTLALGFQCDLPSPWQLGAARCINLQALNTGIDIANILLEVCLIALPAALMPQIRTSWTKRLIVIGCFTARAAVIATLIGHVTTSHNLARYADATWAYIAPTIWAQATMNVSVITACVPGMQQVLAELRTGMTVLTVSTAHQEPDASKSAGSLFGSSSSDRNHDRDRPRVMRSKHNSVFGSRTERARAEGRATSDGKLWELSRMETSMKARGSGRAEDEESESVKGLTDHDIVVTREVSCSVGDGSRPSHWVGTGYRVPPEWPVYASKVCSRADRREVVYPSDGSSSGRAGRI</sequence>
<dbReference type="Pfam" id="PF20684">
    <property type="entry name" value="Fung_rhodopsin"/>
    <property type="match status" value="1"/>
</dbReference>
<evidence type="ECO:0000256" key="2">
    <source>
        <dbReference type="SAM" id="Phobius"/>
    </source>
</evidence>
<feature type="compositionally biased region" description="Low complexity" evidence="1">
    <location>
        <begin position="157"/>
        <end position="169"/>
    </location>
</feature>
<feature type="region of interest" description="Disordered" evidence="1">
    <location>
        <begin position="150"/>
        <end position="237"/>
    </location>
</feature>
<dbReference type="PANTHER" id="PTHR38794:SF3">
    <property type="entry name" value="INTEGRAL MEMBRANE PROTEIN"/>
    <property type="match status" value="1"/>
</dbReference>
<evidence type="ECO:0000313" key="4">
    <source>
        <dbReference type="EMBL" id="KAK4546355.1"/>
    </source>
</evidence>
<accession>A0AAV9JN29</accession>